<dbReference type="AlphaFoldDB" id="A0A9X2LAI5"/>
<keyword evidence="3" id="KW-1185">Reference proteome</keyword>
<proteinExistence type="predicted"/>
<organism evidence="2 3">
    <name type="scientific">Parvularcula maris</name>
    <dbReference type="NCBI Taxonomy" id="2965077"/>
    <lineage>
        <taxon>Bacteria</taxon>
        <taxon>Pseudomonadati</taxon>
        <taxon>Pseudomonadota</taxon>
        <taxon>Alphaproteobacteria</taxon>
        <taxon>Parvularculales</taxon>
        <taxon>Parvularculaceae</taxon>
        <taxon>Parvularcula</taxon>
    </lineage>
</organism>
<comment type="caution">
    <text evidence="2">The sequence shown here is derived from an EMBL/GenBank/DDBJ whole genome shotgun (WGS) entry which is preliminary data.</text>
</comment>
<gene>
    <name evidence="2" type="ORF">NOG11_11800</name>
</gene>
<name>A0A9X2LAI5_9PROT</name>
<dbReference type="PANTHER" id="PTHR36440">
    <property type="entry name" value="PUTATIVE (AFU_ORTHOLOGUE AFUA_8G07350)-RELATED"/>
    <property type="match status" value="1"/>
</dbReference>
<dbReference type="InterPro" id="IPR011051">
    <property type="entry name" value="RmlC_Cupin_sf"/>
</dbReference>
<evidence type="ECO:0000313" key="3">
    <source>
        <dbReference type="Proteomes" id="UP001142610"/>
    </source>
</evidence>
<dbReference type="EMBL" id="JANIBC010000011">
    <property type="protein sequence ID" value="MCQ8186072.1"/>
    <property type="molecule type" value="Genomic_DNA"/>
</dbReference>
<dbReference type="Pfam" id="PF07883">
    <property type="entry name" value="Cupin_2"/>
    <property type="match status" value="1"/>
</dbReference>
<reference evidence="2" key="1">
    <citation type="submission" date="2022-07" db="EMBL/GenBank/DDBJ databases">
        <title>Parvularcula maris sp. nov., an algicidal bacterium isolated from seawater.</title>
        <authorList>
            <person name="Li F."/>
        </authorList>
    </citation>
    <scope>NUCLEOTIDE SEQUENCE</scope>
    <source>
        <strain evidence="2">BGMRC 0090</strain>
    </source>
</reference>
<dbReference type="Gene3D" id="2.60.120.10">
    <property type="entry name" value="Jelly Rolls"/>
    <property type="match status" value="1"/>
</dbReference>
<dbReference type="InterPro" id="IPR053146">
    <property type="entry name" value="QDO-like"/>
</dbReference>
<evidence type="ECO:0000259" key="1">
    <source>
        <dbReference type="Pfam" id="PF07883"/>
    </source>
</evidence>
<dbReference type="InterPro" id="IPR014710">
    <property type="entry name" value="RmlC-like_jellyroll"/>
</dbReference>
<evidence type="ECO:0000313" key="2">
    <source>
        <dbReference type="EMBL" id="MCQ8186072.1"/>
    </source>
</evidence>
<dbReference type="SUPFAM" id="SSF51182">
    <property type="entry name" value="RmlC-like cupins"/>
    <property type="match status" value="1"/>
</dbReference>
<protein>
    <submittedName>
        <fullName evidence="2">Cupin domain-containing protein</fullName>
    </submittedName>
</protein>
<dbReference type="PANTHER" id="PTHR36440:SF1">
    <property type="entry name" value="PUTATIVE (AFU_ORTHOLOGUE AFUA_8G07350)-RELATED"/>
    <property type="match status" value="1"/>
</dbReference>
<sequence>MLQLLLAASALLHPPTIVGPGEGTPVAIPIHPVDKLLSQTENEDGLTFYEFRVLPRSAGAPPHTHTHEDEFFYVVSGTVQFLNGEQVVEGTPGTFAALTRGHPHAFWNAGDEPAVMVVGVSNGKFETFFDALAAEAKAKKPSTGAEMGELIGRLAAESDIAIRMDLLPEEAAPFYAH</sequence>
<dbReference type="InterPro" id="IPR013096">
    <property type="entry name" value="Cupin_2"/>
</dbReference>
<accession>A0A9X2LAI5</accession>
<feature type="domain" description="Cupin type-2" evidence="1">
    <location>
        <begin position="52"/>
        <end position="118"/>
    </location>
</feature>
<dbReference type="RefSeq" id="WP_256619967.1">
    <property type="nucleotide sequence ID" value="NZ_JANIBC010000011.1"/>
</dbReference>
<dbReference type="Proteomes" id="UP001142610">
    <property type="component" value="Unassembled WGS sequence"/>
</dbReference>